<accession>A0A1E3PI43</accession>
<dbReference type="GO" id="GO:0005634">
    <property type="term" value="C:nucleus"/>
    <property type="evidence" value="ECO:0007669"/>
    <property type="project" value="UniProtKB-SubCell"/>
</dbReference>
<dbReference type="OrthoDB" id="270392at2759"/>
<keyword evidence="9" id="KW-0460">Magnesium</keyword>
<keyword evidence="11" id="KW-0539">Nucleus</keyword>
<dbReference type="InterPro" id="IPR035698">
    <property type="entry name" value="RNAP_III_Rpc1_C"/>
</dbReference>
<dbReference type="InterPro" id="IPR035697">
    <property type="entry name" value="RNAP_III_RPC1_N"/>
</dbReference>
<evidence type="ECO:0000256" key="4">
    <source>
        <dbReference type="ARBA" id="ARBA00022478"/>
    </source>
</evidence>
<dbReference type="PANTHER" id="PTHR48446">
    <property type="entry name" value="DNA-DIRECTED RNA POLYMERASE SUBUNIT BETA' N-TERMINAL SECTION"/>
    <property type="match status" value="1"/>
</dbReference>
<evidence type="ECO:0000256" key="3">
    <source>
        <dbReference type="ARBA" id="ARBA00011206"/>
    </source>
</evidence>
<protein>
    <recommendedName>
        <fullName evidence="14">DNA-directed RNA polymerase subunit</fullName>
        <ecNumber evidence="14">2.7.7.6</ecNumber>
    </recommendedName>
</protein>
<dbReference type="Pfam" id="PF00623">
    <property type="entry name" value="RNA_pol_Rpb1_2"/>
    <property type="match status" value="1"/>
</dbReference>
<evidence type="ECO:0000256" key="9">
    <source>
        <dbReference type="ARBA" id="ARBA00022842"/>
    </source>
</evidence>
<keyword evidence="6 14" id="KW-0548">Nucleotidyltransferase</keyword>
<dbReference type="FunFam" id="2.40.40.20:FF:000019">
    <property type="entry name" value="DNA-directed RNA polymerase II subunit RPB1"/>
    <property type="match status" value="1"/>
</dbReference>
<comment type="similarity">
    <text evidence="2 14">Belongs to the RNA polymerase beta' chain family.</text>
</comment>
<dbReference type="GO" id="GO:0046872">
    <property type="term" value="F:metal ion binding"/>
    <property type="evidence" value="ECO:0007669"/>
    <property type="project" value="UniProtKB-KW"/>
</dbReference>
<dbReference type="FunFam" id="3.30.1490.180:FF:000002">
    <property type="entry name" value="DNA-directed RNA polymerase subunit"/>
    <property type="match status" value="1"/>
</dbReference>
<dbReference type="EC" id="2.7.7.6" evidence="14"/>
<keyword evidence="10 14" id="KW-0804">Transcription</keyword>
<dbReference type="Gene3D" id="1.10.274.100">
    <property type="entry name" value="RNA polymerase Rpb1, domain 3"/>
    <property type="match status" value="1"/>
</dbReference>
<evidence type="ECO:0000256" key="13">
    <source>
        <dbReference type="ARBA" id="ARBA00058108"/>
    </source>
</evidence>
<dbReference type="InterPro" id="IPR038120">
    <property type="entry name" value="Rpb1_funnel_sf"/>
</dbReference>
<name>A0A1E3PI43_9ASCO</name>
<dbReference type="Gene3D" id="6.20.50.80">
    <property type="match status" value="1"/>
</dbReference>
<dbReference type="InterPro" id="IPR007083">
    <property type="entry name" value="RNA_pol_Rpb1_4"/>
</dbReference>
<dbReference type="InterPro" id="IPR007080">
    <property type="entry name" value="RNA_pol_Rpb1_1"/>
</dbReference>
<comment type="catalytic activity">
    <reaction evidence="12 14">
        <text>RNA(n) + a ribonucleoside 5'-triphosphate = RNA(n+1) + diphosphate</text>
        <dbReference type="Rhea" id="RHEA:21248"/>
        <dbReference type="Rhea" id="RHEA-COMP:14527"/>
        <dbReference type="Rhea" id="RHEA-COMP:17342"/>
        <dbReference type="ChEBI" id="CHEBI:33019"/>
        <dbReference type="ChEBI" id="CHEBI:61557"/>
        <dbReference type="ChEBI" id="CHEBI:140395"/>
        <dbReference type="EC" id="2.7.7.6"/>
    </reaction>
</comment>
<dbReference type="NCBIfam" id="NF006336">
    <property type="entry name" value="PRK08566.1"/>
    <property type="match status" value="1"/>
</dbReference>
<feature type="domain" description="RNA polymerase N-terminal" evidence="15">
    <location>
        <begin position="248"/>
        <end position="550"/>
    </location>
</feature>
<evidence type="ECO:0000256" key="7">
    <source>
        <dbReference type="ARBA" id="ARBA00022723"/>
    </source>
</evidence>
<keyword evidence="4 14" id="KW-0240">DNA-directed RNA polymerase</keyword>
<proteinExistence type="inferred from homology"/>
<evidence type="ECO:0000256" key="14">
    <source>
        <dbReference type="RuleBase" id="RU004279"/>
    </source>
</evidence>
<dbReference type="Pfam" id="PF04983">
    <property type="entry name" value="RNA_pol_Rpb1_3"/>
    <property type="match status" value="1"/>
</dbReference>
<evidence type="ECO:0000256" key="12">
    <source>
        <dbReference type="ARBA" id="ARBA00048552"/>
    </source>
</evidence>
<comment type="subcellular location">
    <subcellularLocation>
        <location evidence="1">Nucleus</location>
    </subcellularLocation>
</comment>
<evidence type="ECO:0000313" key="16">
    <source>
        <dbReference type="EMBL" id="ODQ65079.1"/>
    </source>
</evidence>
<dbReference type="CDD" id="cd02583">
    <property type="entry name" value="RNAP_III_RPC1_N"/>
    <property type="match status" value="1"/>
</dbReference>
<reference evidence="16 17" key="1">
    <citation type="journal article" date="2016" name="Proc. Natl. Acad. Sci. U.S.A.">
        <title>Comparative genomics of biotechnologically important yeasts.</title>
        <authorList>
            <person name="Riley R."/>
            <person name="Haridas S."/>
            <person name="Wolfe K.H."/>
            <person name="Lopes M.R."/>
            <person name="Hittinger C.T."/>
            <person name="Goeker M."/>
            <person name="Salamov A.A."/>
            <person name="Wisecaver J.H."/>
            <person name="Long T.M."/>
            <person name="Calvey C.H."/>
            <person name="Aerts A.L."/>
            <person name="Barry K.W."/>
            <person name="Choi C."/>
            <person name="Clum A."/>
            <person name="Coughlan A.Y."/>
            <person name="Deshpande S."/>
            <person name="Douglass A.P."/>
            <person name="Hanson S.J."/>
            <person name="Klenk H.-P."/>
            <person name="LaButti K.M."/>
            <person name="Lapidus A."/>
            <person name="Lindquist E.A."/>
            <person name="Lipzen A.M."/>
            <person name="Meier-Kolthoff J.P."/>
            <person name="Ohm R.A."/>
            <person name="Otillar R.P."/>
            <person name="Pangilinan J.L."/>
            <person name="Peng Y."/>
            <person name="Rokas A."/>
            <person name="Rosa C.A."/>
            <person name="Scheuner C."/>
            <person name="Sibirny A.A."/>
            <person name="Slot J.C."/>
            <person name="Stielow J.B."/>
            <person name="Sun H."/>
            <person name="Kurtzman C.P."/>
            <person name="Blackwell M."/>
            <person name="Grigoriev I.V."/>
            <person name="Jeffries T.W."/>
        </authorList>
    </citation>
    <scope>NUCLEOTIDE SEQUENCE [LARGE SCALE GENOMIC DNA]</scope>
    <source>
        <strain evidence="16 17">DSM 6958</strain>
    </source>
</reference>
<keyword evidence="7" id="KW-0479">Metal-binding</keyword>
<sequence>MKEVVVDDPPRCIKGIEFGVLSSQDTIKQGVVEVSTRDMYNLEKGRIPMEHGALDRRMGVSNNFSECTTCQGKLATCQGHFGYVKLALPVFHVGYFKATVTILQNICKDCGSMLLTEEMKRKFLVELRRPGIDNLRRMQILKKINDQCKKQRKCLKCSSINGVVKKVGALKIIHDKFRWVGKKTPEEKMEFDRSFDIHADRKDIPEFEKLRKRAMDDLNPLKVYNLFKEIIPSDCELLGMDSTKGRPEMFIWRYMPAPPVCIRPSVMQDTASNEDDLTVKLTEIVWTSSLIRAGLEKGMSIINLMEQWDYLQLSVAMYINSDTPSGPGMPPAKPIRAFCQRLKGKQGRFRGNLSGKRVDFSGRTVISPDPNLRIDQVAVPDRVARILTYPEAVTRYNKAKLQALVRNGADNYPGANYLLKKGESIRRNLKYGKLEIIASELEYGDIVERHLEDNDVVLFNRQPSLHRLSILSHYAKIRPWRTFRLNECVCTPYNADFDGDEMNLHVPQTEEARAEAINLMGVKNNMITPKSGEPIIAATQDFITGSFLITKKDVFFDRASFCKICCMMADGDMQFDLPHPTIVKPVNLWTGKQIFSLLIRPNKNSKVIINLDAKNKTFEPPAKGRPLEMSPNDGYLLIRGSNVLAGAMDKNTLGDGKKNSVFYAIFRDYGPDEAAAAMNRMAKMCARWLGERGFSIGINDVTPGKKLSEIKDILVERAYVKCDDLIEDLRLGKLETQPGCNEEQTLEAKIGGLLSKVREEVGEVCIKELDKSNAPLIMATCGSKGSTLNVSQMVAVVGQQIISGNRVPDGFQDRSLPHFPKFSKTPPSKGFVRNSFFSGLTPPEFLFHAISGREGLVDTAVKTAETGYMSRRLMKSLEDLSSQYDQTVRTSGNGIVQFQYGGDGLDPFDMEGDAKPVNFNKTWIHADNLTFSNSDTGLLPYEVCEIADEVLSALESNLNRRDNLGNIIEDKDDMKREEFVDELDPERDFYNSVREYVRYKSKQLADVRRRKNLAPLDFRPEGEHAGIDFDELALPAALASISQLFKISSKMVHEFLSQCLRKYERARVEPGTAVGAIGAQSIGEPGTQMTLKTFHFAGVASMNVTLGVPRIKEIINASKTISTPIITAVLVNDDDERAARVVKGRVEKTHLEDIVFYLEDVYVQNKTFISVKVDWKTIERLQLELTIDDIKESIIRAPKLKISREDVAIIGKSTIQVHVAGNKGAITKAASMLSSDQRDEGKRNEIFYRAQYLRRVLQGVVVKGFPEISRAVINIRDDGKKELLVEGYGLKDVMITDGVVGSATATNHILEMSSVLGIEAARASIIGEIDYTMSKHGMSVDPRHITLLGDVMTYKGEVLGITRFGLAKMRDSVLQLASFEKTTDHLFDASFYMKTDAIEGVSECIILGQSMSIGTGAFKVVRPTAANLFEDLYKKYAVLN</sequence>
<dbReference type="GO" id="GO:0000428">
    <property type="term" value="C:DNA-directed RNA polymerase complex"/>
    <property type="evidence" value="ECO:0007669"/>
    <property type="project" value="UniProtKB-KW"/>
</dbReference>
<comment type="function">
    <text evidence="13">DNA-dependent RNA polymerase catalyzes the transcription of DNA into RNA using the four ribonucleoside triphosphates as substrates. Largest and catalytic core component of RNA polymerase III which synthesizes small RNAs, such as 5S rRNA and tRNAs. Forms the polymerase active center together with the second largest subunit. A single-stranded DNA template strand of the promoter is positioned within the central active site cleft of Pol III. A bridging helix emanates from RPC1 and crosses the cleft near the catalytic site and is thought to promote translocation of Pol III by acting as a ratchet that moves the RNA-DNA hybrid through the active site by switching from straight to bent conformations at each step of nucleotide addition.</text>
</comment>
<dbReference type="FunFam" id="4.10.860.120:FF:000004">
    <property type="entry name" value="DNA-directed RNA polymerase subunit"/>
    <property type="match status" value="1"/>
</dbReference>
<dbReference type="Pfam" id="PF05000">
    <property type="entry name" value="RNA_pol_Rpb1_4"/>
    <property type="match status" value="1"/>
</dbReference>
<evidence type="ECO:0000256" key="1">
    <source>
        <dbReference type="ARBA" id="ARBA00004123"/>
    </source>
</evidence>
<dbReference type="CDD" id="cd02736">
    <property type="entry name" value="RNAP_III_Rpc1_C"/>
    <property type="match status" value="1"/>
</dbReference>
<evidence type="ECO:0000313" key="17">
    <source>
        <dbReference type="Proteomes" id="UP000095009"/>
    </source>
</evidence>
<evidence type="ECO:0000256" key="11">
    <source>
        <dbReference type="ARBA" id="ARBA00023242"/>
    </source>
</evidence>
<dbReference type="Gene3D" id="4.10.860.120">
    <property type="entry name" value="RNA polymerase II, clamp domain"/>
    <property type="match status" value="1"/>
</dbReference>
<dbReference type="InterPro" id="IPR042102">
    <property type="entry name" value="RNA_pol_Rpb1_3_sf"/>
</dbReference>
<dbReference type="Proteomes" id="UP000095009">
    <property type="component" value="Unassembled WGS sequence"/>
</dbReference>
<gene>
    <name evidence="16" type="ORF">NADFUDRAFT_70621</name>
</gene>
<dbReference type="GO" id="GO:0003677">
    <property type="term" value="F:DNA binding"/>
    <property type="evidence" value="ECO:0007669"/>
    <property type="project" value="InterPro"/>
</dbReference>
<dbReference type="SUPFAM" id="SSF64484">
    <property type="entry name" value="beta and beta-prime subunits of DNA dependent RNA-polymerase"/>
    <property type="match status" value="1"/>
</dbReference>
<keyword evidence="17" id="KW-1185">Reference proteome</keyword>
<evidence type="ECO:0000256" key="6">
    <source>
        <dbReference type="ARBA" id="ARBA00022695"/>
    </source>
</evidence>
<dbReference type="Gene3D" id="1.10.150.390">
    <property type="match status" value="1"/>
</dbReference>
<organism evidence="16 17">
    <name type="scientific">Nadsonia fulvescens var. elongata DSM 6958</name>
    <dbReference type="NCBI Taxonomy" id="857566"/>
    <lineage>
        <taxon>Eukaryota</taxon>
        <taxon>Fungi</taxon>
        <taxon>Dikarya</taxon>
        <taxon>Ascomycota</taxon>
        <taxon>Saccharomycotina</taxon>
        <taxon>Dipodascomycetes</taxon>
        <taxon>Dipodascales</taxon>
        <taxon>Dipodascales incertae sedis</taxon>
        <taxon>Nadsonia</taxon>
    </lineage>
</organism>
<dbReference type="GO" id="GO:0006352">
    <property type="term" value="P:DNA-templated transcription initiation"/>
    <property type="evidence" value="ECO:0007669"/>
    <property type="project" value="UniProtKB-ARBA"/>
</dbReference>
<dbReference type="InterPro" id="IPR006592">
    <property type="entry name" value="RNA_pol_N"/>
</dbReference>
<dbReference type="InterPro" id="IPR000722">
    <property type="entry name" value="RNA_pol_asu"/>
</dbReference>
<evidence type="ECO:0000256" key="5">
    <source>
        <dbReference type="ARBA" id="ARBA00022679"/>
    </source>
</evidence>
<dbReference type="FunFam" id="1.10.150.390:FF:000004">
    <property type="entry name" value="DNA-directed RNA polymerase subunit"/>
    <property type="match status" value="1"/>
</dbReference>
<dbReference type="GO" id="GO:0003899">
    <property type="term" value="F:DNA-directed RNA polymerase activity"/>
    <property type="evidence" value="ECO:0007669"/>
    <property type="project" value="UniProtKB-EC"/>
</dbReference>
<keyword evidence="8" id="KW-0862">Zinc</keyword>
<dbReference type="InterPro" id="IPR007066">
    <property type="entry name" value="RNA_pol_Rpb1_3"/>
</dbReference>
<dbReference type="FunFam" id="1.10.274.100:FF:000005">
    <property type="entry name" value="DNA-directed RNA polymerase subunit"/>
    <property type="match status" value="1"/>
</dbReference>
<dbReference type="InterPro" id="IPR015700">
    <property type="entry name" value="RPC1"/>
</dbReference>
<dbReference type="Gene3D" id="6.10.250.2940">
    <property type="match status" value="1"/>
</dbReference>
<comment type="subunit">
    <text evidence="3">Component of the RNA polymerase III (Pol III) complex consisting of 17 subunits.</text>
</comment>
<dbReference type="Gene3D" id="3.30.1490.180">
    <property type="entry name" value="RNA polymerase ii"/>
    <property type="match status" value="1"/>
</dbReference>
<dbReference type="EMBL" id="KV454410">
    <property type="protein sequence ID" value="ODQ65079.1"/>
    <property type="molecule type" value="Genomic_DNA"/>
</dbReference>
<dbReference type="Gene3D" id="2.40.40.20">
    <property type="match status" value="1"/>
</dbReference>
<dbReference type="InterPro" id="IPR007081">
    <property type="entry name" value="RNA_pol_Rpb1_5"/>
</dbReference>
<dbReference type="GO" id="GO:0000785">
    <property type="term" value="C:chromatin"/>
    <property type="evidence" value="ECO:0007669"/>
    <property type="project" value="EnsemblFungi"/>
</dbReference>
<dbReference type="InterPro" id="IPR044893">
    <property type="entry name" value="RNA_pol_Rpb1_clamp_domain"/>
</dbReference>
<dbReference type="Pfam" id="PF04997">
    <property type="entry name" value="RNA_pol_Rpb1_1"/>
    <property type="match status" value="1"/>
</dbReference>
<dbReference type="Gene3D" id="1.10.132.30">
    <property type="match status" value="1"/>
</dbReference>
<evidence type="ECO:0000259" key="15">
    <source>
        <dbReference type="SMART" id="SM00663"/>
    </source>
</evidence>
<evidence type="ECO:0000256" key="10">
    <source>
        <dbReference type="ARBA" id="ARBA00023163"/>
    </source>
</evidence>
<evidence type="ECO:0000256" key="2">
    <source>
        <dbReference type="ARBA" id="ARBA00006460"/>
    </source>
</evidence>
<dbReference type="PANTHER" id="PTHR48446:SF1">
    <property type="entry name" value="DNA-DIRECTED RNA POLYMERASE SUBUNIT BETA' N-TERMINAL SECTION"/>
    <property type="match status" value="1"/>
</dbReference>
<keyword evidence="5 14" id="KW-0808">Transferase</keyword>
<dbReference type="SMART" id="SM00663">
    <property type="entry name" value="RPOLA_N"/>
    <property type="match status" value="1"/>
</dbReference>
<dbReference type="Pfam" id="PF04998">
    <property type="entry name" value="RNA_pol_Rpb1_5"/>
    <property type="match status" value="1"/>
</dbReference>
<evidence type="ECO:0000256" key="8">
    <source>
        <dbReference type="ARBA" id="ARBA00022833"/>
    </source>
</evidence>
<dbReference type="STRING" id="857566.A0A1E3PI43"/>
<dbReference type="FunFam" id="1.10.132.30:FF:000001">
    <property type="entry name" value="DNA-directed RNA polymerase subunit"/>
    <property type="match status" value="1"/>
</dbReference>